<dbReference type="EMBL" id="CP075546">
    <property type="protein sequence ID" value="QVV88370.1"/>
    <property type="molecule type" value="Genomic_DNA"/>
</dbReference>
<evidence type="ECO:0000313" key="4">
    <source>
        <dbReference type="EMBL" id="QVV89832.1"/>
    </source>
</evidence>
<sequence length="164" mass="19427">MVNVEQIPIIFHFSQGELVKKIKEYELGAKILKRLTFINLRYSGKTIKESSDLLGISIVTGYTWQERWNSEGYAGLVPKYAGGRPSKLTDQQKEELWEVLHTRDYWTTLEVKHLIQLKFSIEYSMDQIRRILKSYEMLFGKLYPQDYRRPDDAEIIFKKNSKNE</sequence>
<dbReference type="SUPFAM" id="SSF46689">
    <property type="entry name" value="Homeodomain-like"/>
    <property type="match status" value="1"/>
</dbReference>
<gene>
    <name evidence="3" type="ORF">KHC33_04200</name>
    <name evidence="4" type="ORF">KHC33_04855</name>
    <name evidence="1" type="ORF">KHC33_10985</name>
    <name evidence="2" type="ORF">KHC33_13710</name>
</gene>
<reference evidence="2 5" key="1">
    <citation type="submission" date="2021-05" db="EMBL/GenBank/DDBJ databases">
        <title>A novel Methanospirillum isolate from a pyrite-forming mixed culture.</title>
        <authorList>
            <person name="Bunk B."/>
            <person name="Sproer C."/>
            <person name="Spring S."/>
            <person name="Pester M."/>
        </authorList>
    </citation>
    <scope>NUCLEOTIDE SEQUENCE [LARGE SCALE GENOMIC DNA]</scope>
    <source>
        <strain evidence="2 5">J.3.6.1-F.2.7.3</strain>
    </source>
</reference>
<name>A0A8E7AW08_9EURY</name>
<keyword evidence="5" id="KW-1185">Reference proteome</keyword>
<dbReference type="KEGG" id="mrtj:KHC33_04855"/>
<proteinExistence type="predicted"/>
<evidence type="ECO:0000313" key="3">
    <source>
        <dbReference type="EMBL" id="QVV89724.1"/>
    </source>
</evidence>
<dbReference type="EMBL" id="CP075546">
    <property type="protein sequence ID" value="QVV89832.1"/>
    <property type="molecule type" value="Genomic_DNA"/>
</dbReference>
<dbReference type="InterPro" id="IPR009057">
    <property type="entry name" value="Homeodomain-like_sf"/>
</dbReference>
<dbReference type="KEGG" id="mrtj:KHC33_04200"/>
<evidence type="ECO:0000313" key="2">
    <source>
        <dbReference type="EMBL" id="QVV88370.1"/>
    </source>
</evidence>
<dbReference type="GeneID" id="65098260"/>
<protein>
    <submittedName>
        <fullName evidence="2">Transposase</fullName>
    </submittedName>
</protein>
<dbReference type="RefSeq" id="WP_214418682.1">
    <property type="nucleotide sequence ID" value="NZ_CP075546.1"/>
</dbReference>
<accession>A0A8E7AW08</accession>
<dbReference type="AlphaFoldDB" id="A0A8E7AW08"/>
<dbReference type="EMBL" id="CP075546">
    <property type="protein sequence ID" value="QVV89724.1"/>
    <property type="molecule type" value="Genomic_DNA"/>
</dbReference>
<dbReference type="Pfam" id="PF13565">
    <property type="entry name" value="HTH_32"/>
    <property type="match status" value="1"/>
</dbReference>
<dbReference type="KEGG" id="mrtj:KHC33_10985"/>
<dbReference type="Proteomes" id="UP000680656">
    <property type="component" value="Chromosome"/>
</dbReference>
<evidence type="ECO:0000313" key="1">
    <source>
        <dbReference type="EMBL" id="QVV87863.1"/>
    </source>
</evidence>
<dbReference type="EMBL" id="CP075546">
    <property type="protein sequence ID" value="QVV87863.1"/>
    <property type="molecule type" value="Genomic_DNA"/>
</dbReference>
<organism evidence="2 5">
    <name type="scientific">Methanospirillum purgamenti</name>
    <dbReference type="NCBI Taxonomy" id="2834276"/>
    <lineage>
        <taxon>Archaea</taxon>
        <taxon>Methanobacteriati</taxon>
        <taxon>Methanobacteriota</taxon>
        <taxon>Stenosarchaea group</taxon>
        <taxon>Methanomicrobia</taxon>
        <taxon>Methanomicrobiales</taxon>
        <taxon>Methanospirillaceae</taxon>
        <taxon>Methanospirillum</taxon>
    </lineage>
</organism>
<evidence type="ECO:0000313" key="5">
    <source>
        <dbReference type="Proteomes" id="UP000680656"/>
    </source>
</evidence>
<dbReference type="KEGG" id="mrtj:KHC33_13710"/>